<gene>
    <name evidence="3" type="ORF">FC34_GL000637</name>
</gene>
<dbReference type="InterPro" id="IPR002871">
    <property type="entry name" value="NIF_FeS_clus_asmbl_NifU_N"/>
</dbReference>
<dbReference type="NCBIfam" id="TIGR01994">
    <property type="entry name" value="SUF_scaf_2"/>
    <property type="match status" value="1"/>
</dbReference>
<organism evidence="3 4">
    <name type="scientific">Lacticaseibacillus brantae DSM 23927</name>
    <dbReference type="NCBI Taxonomy" id="1423727"/>
    <lineage>
        <taxon>Bacteria</taxon>
        <taxon>Bacillati</taxon>
        <taxon>Bacillota</taxon>
        <taxon>Bacilli</taxon>
        <taxon>Lactobacillales</taxon>
        <taxon>Lactobacillaceae</taxon>
        <taxon>Lacticaseibacillus</taxon>
    </lineage>
</organism>
<sequence length="151" mass="16353">MSERLDQLYRQVILEAANKPHNEGHLVDATNEITLKNPSCGDVLTLQLAVENGTVTGVAYHGEGCTISKASASLMTDQILHRSVTQVEQLVQAFSDLMLDGDARAHSQLGDAAIFAGVHQFPARIKCATLAWKAASQALAKGEPHDRDEEY</sequence>
<proteinExistence type="inferred from homology"/>
<dbReference type="PATRIC" id="fig|1423727.3.peg.641"/>
<dbReference type="Gene3D" id="3.90.1010.10">
    <property type="match status" value="1"/>
</dbReference>
<comment type="caution">
    <text evidence="3">The sequence shown here is derived from an EMBL/GenBank/DDBJ whole genome shotgun (WGS) entry which is preliminary data.</text>
</comment>
<dbReference type="SUPFAM" id="SSF82649">
    <property type="entry name" value="SufE/NifU"/>
    <property type="match status" value="1"/>
</dbReference>
<protein>
    <submittedName>
        <fullName evidence="3">Fe-S cluster formation protein, NifU-like</fullName>
    </submittedName>
</protein>
<evidence type="ECO:0000313" key="4">
    <source>
        <dbReference type="Proteomes" id="UP000051672"/>
    </source>
</evidence>
<dbReference type="FunFam" id="3.90.1010.10:FF:000002">
    <property type="entry name" value="Iron-sulfur cluster assembly scaffold protein NifU"/>
    <property type="match status" value="1"/>
</dbReference>
<dbReference type="EMBL" id="AYZQ01000001">
    <property type="protein sequence ID" value="KRM72925.1"/>
    <property type="molecule type" value="Genomic_DNA"/>
</dbReference>
<dbReference type="AlphaFoldDB" id="A0A0R2B067"/>
<evidence type="ECO:0000313" key="3">
    <source>
        <dbReference type="EMBL" id="KRM72925.1"/>
    </source>
</evidence>
<name>A0A0R2B067_9LACO</name>
<dbReference type="GO" id="GO:0005506">
    <property type="term" value="F:iron ion binding"/>
    <property type="evidence" value="ECO:0007669"/>
    <property type="project" value="InterPro"/>
</dbReference>
<feature type="domain" description="NIF system FeS cluster assembly NifU N-terminal" evidence="2">
    <location>
        <begin position="9"/>
        <end position="127"/>
    </location>
</feature>
<dbReference type="GO" id="GO:0051536">
    <property type="term" value="F:iron-sulfur cluster binding"/>
    <property type="evidence" value="ECO:0007669"/>
    <property type="project" value="InterPro"/>
</dbReference>
<evidence type="ECO:0000256" key="1">
    <source>
        <dbReference type="ARBA" id="ARBA00006420"/>
    </source>
</evidence>
<dbReference type="Pfam" id="PF01592">
    <property type="entry name" value="NifU_N"/>
    <property type="match status" value="1"/>
</dbReference>
<dbReference type="CDD" id="cd06664">
    <property type="entry name" value="IscU_like"/>
    <property type="match status" value="1"/>
</dbReference>
<dbReference type="RefSeq" id="WP_057893932.1">
    <property type="nucleotide sequence ID" value="NZ_AYZQ01000001.1"/>
</dbReference>
<dbReference type="GO" id="GO:0016226">
    <property type="term" value="P:iron-sulfur cluster assembly"/>
    <property type="evidence" value="ECO:0007669"/>
    <property type="project" value="InterPro"/>
</dbReference>
<dbReference type="OrthoDB" id="9804157at2"/>
<dbReference type="PANTHER" id="PTHR10093">
    <property type="entry name" value="IRON-SULFUR CLUSTER ASSEMBLY ENZYME NIFU HOMOLOG"/>
    <property type="match status" value="1"/>
</dbReference>
<dbReference type="STRING" id="1423727.FC34_GL000637"/>
<dbReference type="Proteomes" id="UP000051672">
    <property type="component" value="Unassembled WGS sequence"/>
</dbReference>
<accession>A0A0R2B067</accession>
<comment type="similarity">
    <text evidence="1">Belongs to the NifU family.</text>
</comment>
<reference evidence="3 4" key="1">
    <citation type="journal article" date="2015" name="Genome Announc.">
        <title>Expanding the biotechnology potential of lactobacilli through comparative genomics of 213 strains and associated genera.</title>
        <authorList>
            <person name="Sun Z."/>
            <person name="Harris H.M."/>
            <person name="McCann A."/>
            <person name="Guo C."/>
            <person name="Argimon S."/>
            <person name="Zhang W."/>
            <person name="Yang X."/>
            <person name="Jeffery I.B."/>
            <person name="Cooney J.C."/>
            <person name="Kagawa T.F."/>
            <person name="Liu W."/>
            <person name="Song Y."/>
            <person name="Salvetti E."/>
            <person name="Wrobel A."/>
            <person name="Rasinkangas P."/>
            <person name="Parkhill J."/>
            <person name="Rea M.C."/>
            <person name="O'Sullivan O."/>
            <person name="Ritari J."/>
            <person name="Douillard F.P."/>
            <person name="Paul Ross R."/>
            <person name="Yang R."/>
            <person name="Briner A.E."/>
            <person name="Felis G.E."/>
            <person name="de Vos W.M."/>
            <person name="Barrangou R."/>
            <person name="Klaenhammer T.R."/>
            <person name="Caufield P.W."/>
            <person name="Cui Y."/>
            <person name="Zhang H."/>
            <person name="O'Toole P.W."/>
        </authorList>
    </citation>
    <scope>NUCLEOTIDE SEQUENCE [LARGE SCALE GENOMIC DNA]</scope>
    <source>
        <strain evidence="3 4">DSM 23927</strain>
    </source>
</reference>
<evidence type="ECO:0000259" key="2">
    <source>
        <dbReference type="Pfam" id="PF01592"/>
    </source>
</evidence>
<keyword evidence="4" id="KW-1185">Reference proteome</keyword>